<keyword evidence="1 4" id="KW-0963">Cytoplasm</keyword>
<keyword evidence="2 4" id="KW-0479">Metal-binding</keyword>
<dbReference type="InterPro" id="IPR023524">
    <property type="entry name" value="Uncharacterised_SprT-like"/>
</dbReference>
<dbReference type="NCBIfam" id="NF003339">
    <property type="entry name" value="PRK04351.1"/>
    <property type="match status" value="1"/>
</dbReference>
<proteinExistence type="inferred from homology"/>
<dbReference type="SMART" id="SM00731">
    <property type="entry name" value="SprT"/>
    <property type="match status" value="1"/>
</dbReference>
<sequence length="169" mass="20306">MSRSKYNFIEYNFIGDHVTNEELQQLVEDLSLQYFQKRFKHKAIFNNRLRTTGGRYLLKSHNIEINPKYLFEYGKETMEGIIKHELCHYHLHIEGKGYQHKDKDFKQLLQKVGAPRFCQVLPSVQQKQSYLIYKCEKCCKVYKRKRRINVRKYVCGSCRGKLKYIGKDI</sequence>
<evidence type="ECO:0000259" key="5">
    <source>
        <dbReference type="SMART" id="SM00731"/>
    </source>
</evidence>
<dbReference type="HAMAP" id="MF_00745">
    <property type="entry name" value="SprT_like"/>
    <property type="match status" value="1"/>
</dbReference>
<feature type="active site" evidence="4">
    <location>
        <position position="85"/>
    </location>
</feature>
<comment type="subcellular location">
    <subcellularLocation>
        <location evidence="4">Cytoplasm</location>
    </subcellularLocation>
</comment>
<gene>
    <name evidence="6" type="ORF">GCM10008967_10500</name>
</gene>
<keyword evidence="3 4" id="KW-0862">Zinc</keyword>
<dbReference type="Pfam" id="PF10263">
    <property type="entry name" value="SprT-like"/>
    <property type="match status" value="1"/>
</dbReference>
<evidence type="ECO:0000256" key="3">
    <source>
        <dbReference type="ARBA" id="ARBA00022833"/>
    </source>
</evidence>
<dbReference type="Gene3D" id="3.30.2010.10">
    <property type="entry name" value="Metalloproteases ('zincins'), catalytic domain"/>
    <property type="match status" value="1"/>
</dbReference>
<evidence type="ECO:0000313" key="6">
    <source>
        <dbReference type="EMBL" id="GAA0321904.1"/>
    </source>
</evidence>
<evidence type="ECO:0000256" key="4">
    <source>
        <dbReference type="HAMAP-Rule" id="MF_00745"/>
    </source>
</evidence>
<evidence type="ECO:0000256" key="1">
    <source>
        <dbReference type="ARBA" id="ARBA00022490"/>
    </source>
</evidence>
<comment type="similarity">
    <text evidence="4">Belongs to the SprT family.</text>
</comment>
<comment type="caution">
    <text evidence="6">The sequence shown here is derived from an EMBL/GenBank/DDBJ whole genome shotgun (WGS) entry which is preliminary data.</text>
</comment>
<organism evidence="6 7">
    <name type="scientific">Bacillus carboniphilus</name>
    <dbReference type="NCBI Taxonomy" id="86663"/>
    <lineage>
        <taxon>Bacteria</taxon>
        <taxon>Bacillati</taxon>
        <taxon>Bacillota</taxon>
        <taxon>Bacilli</taxon>
        <taxon>Bacillales</taxon>
        <taxon>Bacillaceae</taxon>
        <taxon>Bacillus</taxon>
    </lineage>
</organism>
<dbReference type="InterPro" id="IPR006640">
    <property type="entry name" value="SprT-like_domain"/>
</dbReference>
<name>A0ABN0W0G2_9BACI</name>
<dbReference type="EMBL" id="BAAADJ010000011">
    <property type="protein sequence ID" value="GAA0321904.1"/>
    <property type="molecule type" value="Genomic_DNA"/>
</dbReference>
<feature type="domain" description="SprT-like" evidence="5">
    <location>
        <begin position="21"/>
        <end position="165"/>
    </location>
</feature>
<comment type="cofactor">
    <cofactor evidence="4">
        <name>Zn(2+)</name>
        <dbReference type="ChEBI" id="CHEBI:29105"/>
    </cofactor>
    <text evidence="4">Binds 1 zinc ion.</text>
</comment>
<keyword evidence="7" id="KW-1185">Reference proteome</keyword>
<reference evidence="6 7" key="1">
    <citation type="journal article" date="2019" name="Int. J. Syst. Evol. Microbiol.">
        <title>The Global Catalogue of Microorganisms (GCM) 10K type strain sequencing project: providing services to taxonomists for standard genome sequencing and annotation.</title>
        <authorList>
            <consortium name="The Broad Institute Genomics Platform"/>
            <consortium name="The Broad Institute Genome Sequencing Center for Infectious Disease"/>
            <person name="Wu L."/>
            <person name="Ma J."/>
        </authorList>
    </citation>
    <scope>NUCLEOTIDE SEQUENCE [LARGE SCALE GENOMIC DNA]</scope>
    <source>
        <strain evidence="6 7">JCM 9731</strain>
    </source>
</reference>
<evidence type="ECO:0000313" key="7">
    <source>
        <dbReference type="Proteomes" id="UP001500782"/>
    </source>
</evidence>
<feature type="binding site" evidence="4">
    <location>
        <position position="84"/>
    </location>
    <ligand>
        <name>Zn(2+)</name>
        <dbReference type="ChEBI" id="CHEBI:29105"/>
    </ligand>
</feature>
<accession>A0ABN0W0G2</accession>
<protein>
    <recommendedName>
        <fullName evidence="4">Protein SprT-like</fullName>
    </recommendedName>
</protein>
<dbReference type="Proteomes" id="UP001500782">
    <property type="component" value="Unassembled WGS sequence"/>
</dbReference>
<evidence type="ECO:0000256" key="2">
    <source>
        <dbReference type="ARBA" id="ARBA00022723"/>
    </source>
</evidence>
<feature type="binding site" evidence="4">
    <location>
        <position position="88"/>
    </location>
    <ligand>
        <name>Zn(2+)</name>
        <dbReference type="ChEBI" id="CHEBI:29105"/>
    </ligand>
</feature>